<sequence>MCIYIKASKIYCEEGGKKGFLKLEKGKFAGTYEEIPKGAEYIDYGNHRIIPGIFDTHNHGAMGYSVKMRKTKDCIEEIRGYLKALPAHGVTMVFPTVMGDFGHEAIAQVTEEKLHGARIAGIHSEGPYLSRVGENGRPKPYPEISLEATRHIVKRSGGKLKLFALAPEIHGTEEVIQYLIEHNITVAIAHSNCNAMLTRKAIDDGITVATHLGNVMTGIHHRDIGVLGVCLLDDRVDCELICDGIHICNDMLQLILKLKDNRRIMMISDGTPFSGAPAGMYAGETNGSVLQVEKDGRILDEDGRINGSSKTVLDGIRNLVENLHMPLEEVLPMASLNPCRKYGFADTKGSIAPGKDADFVVIDEGFQVVATYIMGEKVYSIGQKGELYNPDFIELNKLL</sequence>
<dbReference type="KEGG" id="gfe:Gferi_07175"/>
<reference evidence="9 10" key="1">
    <citation type="submission" date="2016-09" db="EMBL/GenBank/DDBJ databases">
        <title>Genomic analysis reveals versatility of anaerobic energy metabolism of Geosporobacter ferrireducens IRF9 of phylum Firmicutes.</title>
        <authorList>
            <person name="Kim S.-J."/>
        </authorList>
    </citation>
    <scope>NUCLEOTIDE SEQUENCE [LARGE SCALE GENOMIC DNA]</scope>
    <source>
        <strain evidence="9 10">IRF9</strain>
    </source>
</reference>
<dbReference type="Gene3D" id="2.30.40.10">
    <property type="entry name" value="Urease, subunit C, domain 1"/>
    <property type="match status" value="1"/>
</dbReference>
<feature type="binding site" evidence="7">
    <location>
        <position position="211"/>
    </location>
    <ligand>
        <name>Zn(2+)</name>
        <dbReference type="ChEBI" id="CHEBI:29105"/>
    </ligand>
</feature>
<evidence type="ECO:0000256" key="5">
    <source>
        <dbReference type="PIRNR" id="PIRNR038994"/>
    </source>
</evidence>
<dbReference type="Pfam" id="PF01979">
    <property type="entry name" value="Amidohydro_1"/>
    <property type="match status" value="1"/>
</dbReference>
<dbReference type="SUPFAM" id="SSF51556">
    <property type="entry name" value="Metallo-dependent hydrolases"/>
    <property type="match status" value="1"/>
</dbReference>
<comment type="similarity">
    <text evidence="1 5">Belongs to the metallo-dependent hydrolases superfamily. NagA family.</text>
</comment>
<dbReference type="Proteomes" id="UP000095743">
    <property type="component" value="Chromosome"/>
</dbReference>
<dbReference type="PANTHER" id="PTHR11113">
    <property type="entry name" value="N-ACETYLGLUCOSAMINE-6-PHOSPHATE DEACETYLASE"/>
    <property type="match status" value="1"/>
</dbReference>
<dbReference type="SUPFAM" id="SSF51338">
    <property type="entry name" value="Composite domain of metallo-dependent hydrolases"/>
    <property type="match status" value="1"/>
</dbReference>
<evidence type="ECO:0000259" key="8">
    <source>
        <dbReference type="Pfam" id="PF01979"/>
    </source>
</evidence>
<keyword evidence="2 7" id="KW-0479">Metal-binding</keyword>
<dbReference type="GO" id="GO:0008448">
    <property type="term" value="F:N-acetylglucosamine-6-phosphate deacetylase activity"/>
    <property type="evidence" value="ECO:0007669"/>
    <property type="project" value="InterPro"/>
</dbReference>
<evidence type="ECO:0000256" key="4">
    <source>
        <dbReference type="ARBA" id="ARBA00023277"/>
    </source>
</evidence>
<evidence type="ECO:0000256" key="2">
    <source>
        <dbReference type="ARBA" id="ARBA00022723"/>
    </source>
</evidence>
<keyword evidence="10" id="KW-1185">Reference proteome</keyword>
<dbReference type="InterPro" id="IPR011059">
    <property type="entry name" value="Metal-dep_hydrolase_composite"/>
</dbReference>
<keyword evidence="4 5" id="KW-0119">Carbohydrate metabolism</keyword>
<dbReference type="PIRSF" id="PIRSF038994">
    <property type="entry name" value="NagA"/>
    <property type="match status" value="1"/>
</dbReference>
<evidence type="ECO:0000256" key="7">
    <source>
        <dbReference type="PIRSR" id="PIRSR038994-3"/>
    </source>
</evidence>
<keyword evidence="3 5" id="KW-0378">Hydrolase</keyword>
<dbReference type="GO" id="GO:0046872">
    <property type="term" value="F:metal ion binding"/>
    <property type="evidence" value="ECO:0007669"/>
    <property type="project" value="UniProtKB-KW"/>
</dbReference>
<evidence type="ECO:0000256" key="3">
    <source>
        <dbReference type="ARBA" id="ARBA00022801"/>
    </source>
</evidence>
<dbReference type="GO" id="GO:0006046">
    <property type="term" value="P:N-acetylglucosamine catabolic process"/>
    <property type="evidence" value="ECO:0007669"/>
    <property type="project" value="TreeGrafter"/>
</dbReference>
<gene>
    <name evidence="9" type="ORF">Gferi_07175</name>
</gene>
<dbReference type="RefSeq" id="WP_069974964.1">
    <property type="nucleotide sequence ID" value="NZ_CP017269.1"/>
</dbReference>
<dbReference type="STRING" id="1424294.Gferi_07175"/>
<evidence type="ECO:0000313" key="9">
    <source>
        <dbReference type="EMBL" id="AOT69371.1"/>
    </source>
</evidence>
<dbReference type="PANTHER" id="PTHR11113:SF14">
    <property type="entry name" value="N-ACETYLGLUCOSAMINE-6-PHOSPHATE DEACETYLASE"/>
    <property type="match status" value="1"/>
</dbReference>
<dbReference type="EMBL" id="CP017269">
    <property type="protein sequence ID" value="AOT69371.1"/>
    <property type="molecule type" value="Genomic_DNA"/>
</dbReference>
<dbReference type="Gene3D" id="3.20.20.140">
    <property type="entry name" value="Metal-dependent hydrolases"/>
    <property type="match status" value="1"/>
</dbReference>
<evidence type="ECO:0000256" key="6">
    <source>
        <dbReference type="PIRSR" id="PIRSR038994-1"/>
    </source>
</evidence>
<accession>A0A1D8GEN3</accession>
<dbReference type="InterPro" id="IPR003764">
    <property type="entry name" value="GlcNAc_6-P_deAcase"/>
</dbReference>
<dbReference type="OrthoDB" id="9776488at2"/>
<dbReference type="InterPro" id="IPR006680">
    <property type="entry name" value="Amidohydro-rel"/>
</dbReference>
<organism evidence="9 10">
    <name type="scientific">Geosporobacter ferrireducens</name>
    <dbReference type="NCBI Taxonomy" id="1424294"/>
    <lineage>
        <taxon>Bacteria</taxon>
        <taxon>Bacillati</taxon>
        <taxon>Bacillota</taxon>
        <taxon>Clostridia</taxon>
        <taxon>Peptostreptococcales</taxon>
        <taxon>Thermotaleaceae</taxon>
        <taxon>Geosporobacter</taxon>
    </lineage>
</organism>
<feature type="binding site" evidence="7">
    <location>
        <position position="125"/>
    </location>
    <ligand>
        <name>Zn(2+)</name>
        <dbReference type="ChEBI" id="CHEBI:29105"/>
    </ligand>
</feature>
<protein>
    <recommendedName>
        <fullName evidence="8">Amidohydrolase-related domain-containing protein</fullName>
    </recommendedName>
</protein>
<feature type="binding site" evidence="7">
    <location>
        <position position="190"/>
    </location>
    <ligand>
        <name>Zn(2+)</name>
        <dbReference type="ChEBI" id="CHEBI:29105"/>
    </ligand>
</feature>
<feature type="domain" description="Amidohydrolase-related" evidence="8">
    <location>
        <begin position="49"/>
        <end position="377"/>
    </location>
</feature>
<name>A0A1D8GEN3_9FIRM</name>
<evidence type="ECO:0000256" key="1">
    <source>
        <dbReference type="ARBA" id="ARBA00010716"/>
    </source>
</evidence>
<proteinExistence type="inferred from homology"/>
<dbReference type="AlphaFoldDB" id="A0A1D8GEN3"/>
<feature type="active site" description="Proton donor/acceptor" evidence="6">
    <location>
        <position position="269"/>
    </location>
</feature>
<dbReference type="InterPro" id="IPR032466">
    <property type="entry name" value="Metal_Hydrolase"/>
</dbReference>
<evidence type="ECO:0000313" key="10">
    <source>
        <dbReference type="Proteomes" id="UP000095743"/>
    </source>
</evidence>
<comment type="cofactor">
    <cofactor evidence="7">
        <name>a divalent metal cation</name>
        <dbReference type="ChEBI" id="CHEBI:60240"/>
    </cofactor>
    <text evidence="7">Binds 1 divalent metal cation per subunit.</text>
</comment>